<reference evidence="4 5" key="1">
    <citation type="submission" date="2017-04" db="EMBL/GenBank/DDBJ databases">
        <authorList>
            <person name="Afonso C.L."/>
            <person name="Miller P.J."/>
            <person name="Scott M.A."/>
            <person name="Spackman E."/>
            <person name="Goraichik I."/>
            <person name="Dimitrov K.M."/>
            <person name="Suarez D.L."/>
            <person name="Swayne D.E."/>
        </authorList>
    </citation>
    <scope>NUCLEOTIDE SEQUENCE [LARGE SCALE GENOMIC DNA]</scope>
    <source>
        <strain evidence="4 5">DSM 11270</strain>
    </source>
</reference>
<dbReference type="EMBL" id="FWWT01000011">
    <property type="protein sequence ID" value="SMB84675.1"/>
    <property type="molecule type" value="Genomic_DNA"/>
</dbReference>
<dbReference type="SUPFAM" id="SSF46689">
    <property type="entry name" value="Homeodomain-like"/>
    <property type="match status" value="1"/>
</dbReference>
<dbReference type="PANTHER" id="PTHR30328:SF54">
    <property type="entry name" value="HTH-TYPE TRANSCRIPTIONAL REPRESSOR SCO4008"/>
    <property type="match status" value="1"/>
</dbReference>
<dbReference type="GO" id="GO:0006355">
    <property type="term" value="P:regulation of DNA-templated transcription"/>
    <property type="evidence" value="ECO:0007669"/>
    <property type="project" value="UniProtKB-ARBA"/>
</dbReference>
<sequence length="201" mass="23765">MSNNAELTKQKILVEAEREFAKKGPYASSINVISERSTINKRMIYHYYHSKEELYKEVLRMNFNKIKIIVGEKVCINQNDLIACIKQLIKDYYYFLRDNENYVKIMAWEETSGAEVAKNVIPDTFLIIYDRLQDIYYEGVKQGIFKEQIDLNQLVISVSGLCFFTFARKEVLYNLWVDDLETKLNERLEHIYSLILNTLCI</sequence>
<dbReference type="PANTHER" id="PTHR30328">
    <property type="entry name" value="TRANSCRIPTIONAL REPRESSOR"/>
    <property type="match status" value="1"/>
</dbReference>
<dbReference type="InterPro" id="IPR050109">
    <property type="entry name" value="HTH-type_TetR-like_transc_reg"/>
</dbReference>
<dbReference type="PROSITE" id="PS50977">
    <property type="entry name" value="HTH_TETR_2"/>
    <property type="match status" value="1"/>
</dbReference>
<dbReference type="AlphaFoldDB" id="A0A1W1UU61"/>
<proteinExistence type="predicted"/>
<keyword evidence="5" id="KW-1185">Reference proteome</keyword>
<dbReference type="RefSeq" id="WP_084052393.1">
    <property type="nucleotide sequence ID" value="NZ_FWWT01000011.1"/>
</dbReference>
<dbReference type="GO" id="GO:0003677">
    <property type="term" value="F:DNA binding"/>
    <property type="evidence" value="ECO:0007669"/>
    <property type="project" value="UniProtKB-UniRule"/>
</dbReference>
<evidence type="ECO:0000256" key="1">
    <source>
        <dbReference type="ARBA" id="ARBA00023125"/>
    </source>
</evidence>
<feature type="DNA-binding region" description="H-T-H motif" evidence="2">
    <location>
        <begin position="29"/>
        <end position="48"/>
    </location>
</feature>
<evidence type="ECO:0000313" key="5">
    <source>
        <dbReference type="Proteomes" id="UP000192731"/>
    </source>
</evidence>
<dbReference type="STRING" id="656914.SAMN00017405_2381"/>
<feature type="domain" description="HTH tetR-type" evidence="3">
    <location>
        <begin position="6"/>
        <end position="66"/>
    </location>
</feature>
<evidence type="ECO:0000313" key="4">
    <source>
        <dbReference type="EMBL" id="SMB84675.1"/>
    </source>
</evidence>
<dbReference type="InterPro" id="IPR041474">
    <property type="entry name" value="NicS_C"/>
</dbReference>
<name>A0A1W1UU61_DESTI</name>
<dbReference type="InterPro" id="IPR001647">
    <property type="entry name" value="HTH_TetR"/>
</dbReference>
<dbReference type="Pfam" id="PF17938">
    <property type="entry name" value="TetR_C_29"/>
    <property type="match status" value="1"/>
</dbReference>
<dbReference type="SUPFAM" id="SSF48498">
    <property type="entry name" value="Tetracyclin repressor-like, C-terminal domain"/>
    <property type="match status" value="1"/>
</dbReference>
<dbReference type="OrthoDB" id="9815924at2"/>
<protein>
    <submittedName>
        <fullName evidence="4">Transcriptional regulator, TetR family</fullName>
    </submittedName>
</protein>
<dbReference type="InterPro" id="IPR036271">
    <property type="entry name" value="Tet_transcr_reg_TetR-rel_C_sf"/>
</dbReference>
<keyword evidence="1 2" id="KW-0238">DNA-binding</keyword>
<accession>A0A1W1UU61</accession>
<dbReference type="Gene3D" id="1.10.10.60">
    <property type="entry name" value="Homeodomain-like"/>
    <property type="match status" value="1"/>
</dbReference>
<dbReference type="Proteomes" id="UP000192731">
    <property type="component" value="Unassembled WGS sequence"/>
</dbReference>
<dbReference type="InterPro" id="IPR009057">
    <property type="entry name" value="Homeodomain-like_sf"/>
</dbReference>
<evidence type="ECO:0000256" key="2">
    <source>
        <dbReference type="PROSITE-ProRule" id="PRU00335"/>
    </source>
</evidence>
<evidence type="ECO:0000259" key="3">
    <source>
        <dbReference type="PROSITE" id="PS50977"/>
    </source>
</evidence>
<dbReference type="Gene3D" id="1.10.357.10">
    <property type="entry name" value="Tetracycline Repressor, domain 2"/>
    <property type="match status" value="1"/>
</dbReference>
<dbReference type="Pfam" id="PF00440">
    <property type="entry name" value="TetR_N"/>
    <property type="match status" value="1"/>
</dbReference>
<gene>
    <name evidence="4" type="ORF">SAMN00017405_2381</name>
</gene>
<organism evidence="4 5">
    <name type="scientific">Desulfonispora thiosulfatigenes DSM 11270</name>
    <dbReference type="NCBI Taxonomy" id="656914"/>
    <lineage>
        <taxon>Bacteria</taxon>
        <taxon>Bacillati</taxon>
        <taxon>Bacillota</taxon>
        <taxon>Clostridia</taxon>
        <taxon>Eubacteriales</taxon>
        <taxon>Peptococcaceae</taxon>
        <taxon>Desulfonispora</taxon>
    </lineage>
</organism>